<gene>
    <name evidence="5" type="ORF">JOE42_000593</name>
</gene>
<accession>A0ABS2KPG1</accession>
<feature type="domain" description="Gfo/Idh/MocA-like oxidoreductase N-terminal" evidence="3">
    <location>
        <begin position="21"/>
        <end position="134"/>
    </location>
</feature>
<dbReference type="PANTHER" id="PTHR22604">
    <property type="entry name" value="OXIDOREDUCTASES"/>
    <property type="match status" value="1"/>
</dbReference>
<dbReference type="Gene3D" id="3.30.360.10">
    <property type="entry name" value="Dihydrodipicolinate Reductase, domain 2"/>
    <property type="match status" value="1"/>
</dbReference>
<proteinExistence type="inferred from homology"/>
<sequence>MTQSASLPLSRVPDPRDAPVLRWAVLGPGWIAHRFVESLHRHTTQSVVAVGSRSPERARAFADEHGLDRAHGSYEAVFADDDVDIVYIATPHTEHLANALDAIAAGKHVLVEKPLAVDAAGAARIAEAAESAGVFAGEAMWTRFLPKFDVIEQVLRSGVLGPIHTVLADHGEFFTTDHRIYDPALAGGPLLDLGTYVASFAYSVLGAPETVDARSQPANDEIDGQISALLTGESGHAVLNTTILTNTPTTAVVCGRDGTLTIAGPFFMPGPFTVALRGGITLAYDEASGLQVDGLHLAAVEAARRISVGELESAVHPLADAIATLEIIDRIRDRIS</sequence>
<dbReference type="InterPro" id="IPR050984">
    <property type="entry name" value="Gfo/Idh/MocA_domain"/>
</dbReference>
<evidence type="ECO:0000256" key="2">
    <source>
        <dbReference type="ARBA" id="ARBA00023002"/>
    </source>
</evidence>
<dbReference type="InterPro" id="IPR036291">
    <property type="entry name" value="NAD(P)-bd_dom_sf"/>
</dbReference>
<dbReference type="RefSeq" id="WP_204866572.1">
    <property type="nucleotide sequence ID" value="NZ_JAFBBK010000001.1"/>
</dbReference>
<dbReference type="InterPro" id="IPR055170">
    <property type="entry name" value="GFO_IDH_MocA-like_dom"/>
</dbReference>
<evidence type="ECO:0000256" key="1">
    <source>
        <dbReference type="ARBA" id="ARBA00010928"/>
    </source>
</evidence>
<evidence type="ECO:0000259" key="3">
    <source>
        <dbReference type="Pfam" id="PF01408"/>
    </source>
</evidence>
<dbReference type="EMBL" id="JAFBBK010000001">
    <property type="protein sequence ID" value="MBM7413860.1"/>
    <property type="molecule type" value="Genomic_DNA"/>
</dbReference>
<keyword evidence="6" id="KW-1185">Reference proteome</keyword>
<reference evidence="5 6" key="1">
    <citation type="submission" date="2021-01" db="EMBL/GenBank/DDBJ databases">
        <title>Genomics of switchgrass bacterial isolates.</title>
        <authorList>
            <person name="Shade A."/>
        </authorList>
    </citation>
    <scope>NUCLEOTIDE SEQUENCE [LARGE SCALE GENOMIC DNA]</scope>
    <source>
        <strain evidence="5 6">PvP111</strain>
    </source>
</reference>
<protein>
    <submittedName>
        <fullName evidence="5">Dehydrogenase</fullName>
    </submittedName>
</protein>
<dbReference type="SUPFAM" id="SSF51735">
    <property type="entry name" value="NAD(P)-binding Rossmann-fold domains"/>
    <property type="match status" value="1"/>
</dbReference>
<comment type="similarity">
    <text evidence="1">Belongs to the Gfo/Idh/MocA family.</text>
</comment>
<keyword evidence="2" id="KW-0560">Oxidoreductase</keyword>
<feature type="domain" description="GFO/IDH/MocA-like oxidoreductase" evidence="4">
    <location>
        <begin position="151"/>
        <end position="260"/>
    </location>
</feature>
<name>A0ABS2KPG1_9NOCA</name>
<dbReference type="Pfam" id="PF01408">
    <property type="entry name" value="GFO_IDH_MocA"/>
    <property type="match status" value="1"/>
</dbReference>
<dbReference type="InterPro" id="IPR000683">
    <property type="entry name" value="Gfo/Idh/MocA-like_OxRdtase_N"/>
</dbReference>
<evidence type="ECO:0000259" key="4">
    <source>
        <dbReference type="Pfam" id="PF22725"/>
    </source>
</evidence>
<evidence type="ECO:0000313" key="5">
    <source>
        <dbReference type="EMBL" id="MBM7413860.1"/>
    </source>
</evidence>
<dbReference type="Pfam" id="PF22725">
    <property type="entry name" value="GFO_IDH_MocA_C3"/>
    <property type="match status" value="1"/>
</dbReference>
<organism evidence="5 6">
    <name type="scientific">Rhodococcoides corynebacterioides</name>
    <dbReference type="NCBI Taxonomy" id="53972"/>
    <lineage>
        <taxon>Bacteria</taxon>
        <taxon>Bacillati</taxon>
        <taxon>Actinomycetota</taxon>
        <taxon>Actinomycetes</taxon>
        <taxon>Mycobacteriales</taxon>
        <taxon>Nocardiaceae</taxon>
        <taxon>Rhodococcoides</taxon>
    </lineage>
</organism>
<evidence type="ECO:0000313" key="6">
    <source>
        <dbReference type="Proteomes" id="UP000703038"/>
    </source>
</evidence>
<dbReference type="SUPFAM" id="SSF55347">
    <property type="entry name" value="Glyceraldehyde-3-phosphate dehydrogenase-like, C-terminal domain"/>
    <property type="match status" value="1"/>
</dbReference>
<comment type="caution">
    <text evidence="5">The sequence shown here is derived from an EMBL/GenBank/DDBJ whole genome shotgun (WGS) entry which is preliminary data.</text>
</comment>
<dbReference type="PANTHER" id="PTHR22604:SF105">
    <property type="entry name" value="TRANS-1,2-DIHYDROBENZENE-1,2-DIOL DEHYDROGENASE"/>
    <property type="match status" value="1"/>
</dbReference>
<dbReference type="Proteomes" id="UP000703038">
    <property type="component" value="Unassembled WGS sequence"/>
</dbReference>
<dbReference type="Gene3D" id="3.40.50.720">
    <property type="entry name" value="NAD(P)-binding Rossmann-like Domain"/>
    <property type="match status" value="1"/>
</dbReference>